<dbReference type="EMBL" id="LT629772">
    <property type="protein sequence ID" value="SDS58418.1"/>
    <property type="molecule type" value="Genomic_DNA"/>
</dbReference>
<proteinExistence type="inferred from homology"/>
<dbReference type="SUPFAM" id="SSF51445">
    <property type="entry name" value="(Trans)glycosidases"/>
    <property type="match status" value="1"/>
</dbReference>
<dbReference type="GO" id="GO:0016052">
    <property type="term" value="P:carbohydrate catabolic process"/>
    <property type="evidence" value="ECO:0007669"/>
    <property type="project" value="InterPro"/>
</dbReference>
<dbReference type="InterPro" id="IPR002252">
    <property type="entry name" value="Glyco_hydro_36"/>
</dbReference>
<keyword evidence="3 5" id="KW-0378">Hydrolase</keyword>
<dbReference type="PIRSF" id="PIRSF005536">
    <property type="entry name" value="Agal"/>
    <property type="match status" value="1"/>
</dbReference>
<dbReference type="Pfam" id="PF02065">
    <property type="entry name" value="Melibiase"/>
    <property type="match status" value="1"/>
</dbReference>
<dbReference type="InterPro" id="IPR050985">
    <property type="entry name" value="Alpha-glycosidase_related"/>
</dbReference>
<feature type="binding site" evidence="7">
    <location>
        <position position="503"/>
    </location>
    <ligand>
        <name>substrate</name>
    </ligand>
</feature>
<reference evidence="9 10" key="1">
    <citation type="submission" date="2016-10" db="EMBL/GenBank/DDBJ databases">
        <authorList>
            <person name="de Groot N.N."/>
        </authorList>
    </citation>
    <scope>NUCLEOTIDE SEQUENCE [LARGE SCALE GENOMIC DNA]</scope>
    <source>
        <strain evidence="9 10">DSM 21800</strain>
    </source>
</reference>
<evidence type="ECO:0000259" key="8">
    <source>
        <dbReference type="Pfam" id="PF16875"/>
    </source>
</evidence>
<dbReference type="EC" id="3.2.1.22" evidence="2 5"/>
<organism evidence="9 10">
    <name type="scientific">Microlunatus soli</name>
    <dbReference type="NCBI Taxonomy" id="630515"/>
    <lineage>
        <taxon>Bacteria</taxon>
        <taxon>Bacillati</taxon>
        <taxon>Actinomycetota</taxon>
        <taxon>Actinomycetes</taxon>
        <taxon>Propionibacteriales</taxon>
        <taxon>Propionibacteriaceae</taxon>
        <taxon>Microlunatus</taxon>
    </lineage>
</organism>
<dbReference type="Proteomes" id="UP000199103">
    <property type="component" value="Chromosome I"/>
</dbReference>
<feature type="binding site" evidence="7">
    <location>
        <position position="525"/>
    </location>
    <ligand>
        <name>substrate</name>
    </ligand>
</feature>
<accession>A0A1H1TE21</accession>
<dbReference type="RefSeq" id="WP_091524807.1">
    <property type="nucleotide sequence ID" value="NZ_LT629772.1"/>
</dbReference>
<evidence type="ECO:0000256" key="1">
    <source>
        <dbReference type="ARBA" id="ARBA00001255"/>
    </source>
</evidence>
<dbReference type="Pfam" id="PF16875">
    <property type="entry name" value="Glyco_hydro_36N"/>
    <property type="match status" value="1"/>
</dbReference>
<dbReference type="FunFam" id="3.20.20.70:FF:000118">
    <property type="entry name" value="Alpha-galactosidase"/>
    <property type="match status" value="1"/>
</dbReference>
<dbReference type="InterPro" id="IPR038417">
    <property type="entry name" value="Alpga-gal_N_sf"/>
</dbReference>
<gene>
    <name evidence="9" type="ORF">SAMN04489812_2358</name>
</gene>
<feature type="binding site" evidence="7">
    <location>
        <position position="175"/>
    </location>
    <ligand>
        <name>substrate</name>
    </ligand>
</feature>
<name>A0A1H1TE21_9ACTN</name>
<dbReference type="STRING" id="630515.SAMN04489812_2358"/>
<evidence type="ECO:0000256" key="3">
    <source>
        <dbReference type="ARBA" id="ARBA00022801"/>
    </source>
</evidence>
<evidence type="ECO:0000256" key="2">
    <source>
        <dbReference type="ARBA" id="ARBA00012755"/>
    </source>
</evidence>
<dbReference type="InterPro" id="IPR031704">
    <property type="entry name" value="Glyco_hydro_36_N"/>
</dbReference>
<keyword evidence="4 5" id="KW-0326">Glycosidase</keyword>
<evidence type="ECO:0000313" key="9">
    <source>
        <dbReference type="EMBL" id="SDS58418.1"/>
    </source>
</evidence>
<evidence type="ECO:0000313" key="10">
    <source>
        <dbReference type="Proteomes" id="UP000199103"/>
    </source>
</evidence>
<comment type="similarity">
    <text evidence="5">Belongs to the glycosyl hydrolase.</text>
</comment>
<dbReference type="InterPro" id="IPR017853">
    <property type="entry name" value="GH"/>
</dbReference>
<dbReference type="PANTHER" id="PTHR43053">
    <property type="entry name" value="GLYCOSIDASE FAMILY 31"/>
    <property type="match status" value="1"/>
</dbReference>
<dbReference type="PANTHER" id="PTHR43053:SF3">
    <property type="entry name" value="ALPHA-GALACTOSIDASE C-RELATED"/>
    <property type="match status" value="1"/>
</dbReference>
<feature type="binding site" evidence="7">
    <location>
        <position position="422"/>
    </location>
    <ligand>
        <name>substrate</name>
    </ligand>
</feature>
<dbReference type="OrthoDB" id="9758822at2"/>
<protein>
    <recommendedName>
        <fullName evidence="2 5">Alpha-galactosidase</fullName>
        <ecNumber evidence="2 5">3.2.1.22</ecNumber>
    </recommendedName>
</protein>
<feature type="active site" description="Nucleophile" evidence="6">
    <location>
        <position position="457"/>
    </location>
</feature>
<dbReference type="AlphaFoldDB" id="A0A1H1TE21"/>
<dbReference type="InterPro" id="IPR013785">
    <property type="entry name" value="Aldolase_TIM"/>
</dbReference>
<dbReference type="Gene3D" id="3.20.20.70">
    <property type="entry name" value="Aldolase class I"/>
    <property type="match status" value="1"/>
</dbReference>
<dbReference type="Gene3D" id="2.70.98.60">
    <property type="entry name" value="alpha-galactosidase from lactobacil brevis"/>
    <property type="match status" value="1"/>
</dbReference>
<evidence type="ECO:0000256" key="6">
    <source>
        <dbReference type="PIRSR" id="PIRSR005536-1"/>
    </source>
</evidence>
<evidence type="ECO:0000256" key="5">
    <source>
        <dbReference type="PIRNR" id="PIRNR005536"/>
    </source>
</evidence>
<feature type="active site" description="Proton donor" evidence="6">
    <location>
        <position position="525"/>
    </location>
</feature>
<dbReference type="CDD" id="cd14791">
    <property type="entry name" value="GH36"/>
    <property type="match status" value="1"/>
</dbReference>
<dbReference type="GO" id="GO:0004557">
    <property type="term" value="F:alpha-galactosidase activity"/>
    <property type="evidence" value="ECO:0007669"/>
    <property type="project" value="UniProtKB-UniRule"/>
</dbReference>
<evidence type="ECO:0000256" key="4">
    <source>
        <dbReference type="ARBA" id="ARBA00023295"/>
    </source>
</evidence>
<keyword evidence="10" id="KW-1185">Reference proteome</keyword>
<comment type="catalytic activity">
    <reaction evidence="1 5">
        <text>Hydrolysis of terminal, non-reducing alpha-D-galactose residues in alpha-D-galactosides, including galactose oligosaccharides, galactomannans and galactolipids.</text>
        <dbReference type="EC" id="3.2.1.22"/>
    </reaction>
</comment>
<evidence type="ECO:0000256" key="7">
    <source>
        <dbReference type="PIRSR" id="PIRSR005536-2"/>
    </source>
</evidence>
<dbReference type="PRINTS" id="PR00743">
    <property type="entry name" value="GLHYDRLASE36"/>
</dbReference>
<feature type="domain" description="Glycosyl hydrolase family 36 N-terminal" evidence="8">
    <location>
        <begin position="54"/>
        <end position="263"/>
    </location>
</feature>
<sequence length="699" mass="76804">MTDSTDRDGRVWRLPTRGSEYAVSESPDGTGLIMIGWGERSDEQPWKMPWVNYDLEIDAVPTEYSATGTRQTRGAELIVDHGDGLIGARLRLDPAQVTLDTDGPRTILRAVHTDSTGQLRLTSEIETSRDHDVVAKKVIVKNTGSRSLTFPRLFSAGWQLPIGPGARIDYLAGAWAHEFGEQRAVLPSGELSIGSRQGFTSHRYSPVITVAPLDDWDAGSARPSYSIALAWSGSWRMLVDAVPGADRVRVAGGIDDETCVITLEPGESFETPAMLGIRGAAEDSDAMAAQWHRYQRGQLARNQAVDHRPIVYNSWYATEFDVELDHQRRLAGIAAELGAEVFVVDDGWFAGRTSDRAGLGDWTPDPAKFPDGLGPLIDTVTGAGMRFGLWVEPEAVNPDSDLFRAHPDWIYRAGDRPLLTGRNQYVLDLGRPEVLAWVGQMLRDVLADSRISYLKWDLNRPISDGGRPGDDHGRQWSVQHTLGYYALLHLLRTEFPHVTVEACAGGGGRIDNAVLARTDVVWTSDETGPRDRLAIQHGFLGRYPASVMSSWVTDEPDELDHDPASLGFRFAVAMTGVLGVGSDLLGWDSATRSRAAELIATYKEIRGTVHNGDVHRHGTPQDPIYMLEYGDRDRSCLFVFLRPGADRDETVRPRGLDPDARYRRVGGDTVSGADAMAVGLPIRSVLAPDADLIILERQG</sequence>
<feature type="binding site" evidence="7">
    <location>
        <begin position="345"/>
        <end position="346"/>
    </location>
    <ligand>
        <name>substrate</name>
    </ligand>
</feature>
<feature type="binding site" evidence="7">
    <location>
        <begin position="455"/>
        <end position="459"/>
    </location>
    <ligand>
        <name>substrate</name>
    </ligand>
</feature>